<dbReference type="GO" id="GO:0004386">
    <property type="term" value="F:helicase activity"/>
    <property type="evidence" value="ECO:0007669"/>
    <property type="project" value="UniProtKB-KW"/>
</dbReference>
<feature type="compositionally biased region" description="Low complexity" evidence="6">
    <location>
        <begin position="800"/>
        <end position="810"/>
    </location>
</feature>
<dbReference type="PANTHER" id="PTHR45685:SF1">
    <property type="entry name" value="HELICASE SRCAP"/>
    <property type="match status" value="1"/>
</dbReference>
<dbReference type="GO" id="GO:0042393">
    <property type="term" value="F:histone binding"/>
    <property type="evidence" value="ECO:0007669"/>
    <property type="project" value="TreeGrafter"/>
</dbReference>
<gene>
    <name evidence="8" type="ORF">MSPICULIGERA_LOCUS20026</name>
</gene>
<feature type="compositionally biased region" description="Basic and acidic residues" evidence="6">
    <location>
        <begin position="841"/>
        <end position="853"/>
    </location>
</feature>
<dbReference type="GO" id="GO:0003677">
    <property type="term" value="F:DNA binding"/>
    <property type="evidence" value="ECO:0007669"/>
    <property type="project" value="UniProtKB-KW"/>
</dbReference>
<sequence length="907" mass="102540">MSEKSRRSRARKKRGDSVTSNPGSASGPLEELHDAEAPGSDTESAGRPEEHEDSSETPEYTQLTAEEIVERRADILSRSILHLKISLARRMKLKEENERILSAATGTSRPVHEELDLDLAFSSLEERLIGEIDWAGMSSVLERRRKELEELTPRGAEAEMSVAEEISNSASPLGEAEDQPSTSTGIFHSERKPRNQKLMKKAGTKKDTTSERAIGTLTFHQQSSALVYIPGMCFDIAEPKTSAAEQILRDYPTYGHVSYINQVSKPVVVADASRRKLPRMKPYRFDNQAAHKVQPQIPAQGVLFMGNAMQQKPEVNTRNGLLLHRPRSEPSPRRAAVTWFLKWRKERCVHRMKDGEELLALMEKMRKPAKVMTSFTYRPPIAYSLVAGLKKNIRFPLLAEKSVKRSEIEKTLLEPLKYLSDYAVYLPAAQSLPRVVDVGEGRAEFFRHQDRQIEAIHSQMYKTIDKRAVVVASRQELQLPDTRLIEYDCGKLQVLKDLLKRLYAEKHRVLIFTQMAKMLDILQVFLSFHGYHYFRLDGSTGIEQRHAMMEHFNTDPKIFCFILSTRAGGVGINLTGADTVIFYDSDWNPTMDAQAQDRCHRIGQTRHVTIYRMISDRTIEENILKKAMQKRRLGEMAIDEGGFTPDFFKETDNLRDLFKDLAEGDLPTSIEVPKDRAAFEKDMIAVEDAQDTENLKSVRDEAKAENAEFGLTSGSVRENRLDEISQDQALFREVLARMTPIERFALKEFERKKGEAVKAKPGVGKPAPKVPMPVPAGKDREQRKIKSAKRSPIKSPKKPQPTQHKTPTSTNRSHLGRNPRKRLCDDDYIYEPVKLARKKSKGDSSGDEAEWKPPTKGAMAITSKARGERAPRKRSAKFEVDTSDLADDASERTEGSNRRKSGGDGSS</sequence>
<dbReference type="InterPro" id="IPR001650">
    <property type="entry name" value="Helicase_C-like"/>
</dbReference>
<keyword evidence="3" id="KW-0378">Hydrolase</keyword>
<evidence type="ECO:0000256" key="6">
    <source>
        <dbReference type="SAM" id="MobiDB-lite"/>
    </source>
</evidence>
<reference evidence="8" key="1">
    <citation type="submission" date="2023-06" db="EMBL/GenBank/DDBJ databases">
        <authorList>
            <person name="Delattre M."/>
        </authorList>
    </citation>
    <scope>NUCLEOTIDE SEQUENCE</scope>
    <source>
        <strain evidence="8">AF72</strain>
    </source>
</reference>
<comment type="subcellular location">
    <subcellularLocation>
        <location evidence="1">Nucleus</location>
    </subcellularLocation>
</comment>
<dbReference type="SUPFAM" id="SSF52540">
    <property type="entry name" value="P-loop containing nucleoside triphosphate hydrolases"/>
    <property type="match status" value="1"/>
</dbReference>
<feature type="compositionally biased region" description="Basic residues" evidence="6">
    <location>
        <begin position="1"/>
        <end position="14"/>
    </location>
</feature>
<evidence type="ECO:0000256" key="2">
    <source>
        <dbReference type="ARBA" id="ARBA00022741"/>
    </source>
</evidence>
<feature type="domain" description="Helicase C-terminal" evidence="7">
    <location>
        <begin position="494"/>
        <end position="644"/>
    </location>
</feature>
<dbReference type="AlphaFoldDB" id="A0AA36D861"/>
<dbReference type="PROSITE" id="PS51194">
    <property type="entry name" value="HELICASE_CTER"/>
    <property type="match status" value="1"/>
</dbReference>
<dbReference type="GO" id="GO:0000812">
    <property type="term" value="C:Swr1 complex"/>
    <property type="evidence" value="ECO:0007669"/>
    <property type="project" value="TreeGrafter"/>
</dbReference>
<dbReference type="Gene3D" id="3.40.50.300">
    <property type="entry name" value="P-loop containing nucleotide triphosphate hydrolases"/>
    <property type="match status" value="1"/>
</dbReference>
<dbReference type="InterPro" id="IPR049730">
    <property type="entry name" value="SNF2/RAD54-like_C"/>
</dbReference>
<evidence type="ECO:0000259" key="7">
    <source>
        <dbReference type="PROSITE" id="PS51194"/>
    </source>
</evidence>
<dbReference type="Proteomes" id="UP001177023">
    <property type="component" value="Unassembled WGS sequence"/>
</dbReference>
<name>A0AA36D861_9BILA</name>
<dbReference type="Pfam" id="PF00271">
    <property type="entry name" value="Helicase_C"/>
    <property type="match status" value="1"/>
</dbReference>
<dbReference type="SMART" id="SM00490">
    <property type="entry name" value="HELICc"/>
    <property type="match status" value="1"/>
</dbReference>
<evidence type="ECO:0000256" key="1">
    <source>
        <dbReference type="ARBA" id="ARBA00004123"/>
    </source>
</evidence>
<feature type="region of interest" description="Disordered" evidence="6">
    <location>
        <begin position="1"/>
        <end position="61"/>
    </location>
</feature>
<dbReference type="EMBL" id="CATQJA010002664">
    <property type="protein sequence ID" value="CAJ0581875.1"/>
    <property type="molecule type" value="Genomic_DNA"/>
</dbReference>
<feature type="region of interest" description="Disordered" evidence="6">
    <location>
        <begin position="754"/>
        <end position="907"/>
    </location>
</feature>
<evidence type="ECO:0000256" key="5">
    <source>
        <dbReference type="ARBA" id="ARBA00022840"/>
    </source>
</evidence>
<keyword evidence="2" id="KW-0547">Nucleotide-binding</keyword>
<feature type="compositionally biased region" description="Basic residues" evidence="6">
    <location>
        <begin position="785"/>
        <end position="797"/>
    </location>
</feature>
<comment type="caution">
    <text evidence="8">The sequence shown here is derived from an EMBL/GenBank/DDBJ whole genome shotgun (WGS) entry which is preliminary data.</text>
</comment>
<dbReference type="GO" id="GO:0005524">
    <property type="term" value="F:ATP binding"/>
    <property type="evidence" value="ECO:0007669"/>
    <property type="project" value="UniProtKB-KW"/>
</dbReference>
<feature type="compositionally biased region" description="Basic residues" evidence="6">
    <location>
        <begin position="194"/>
        <end position="203"/>
    </location>
</feature>
<evidence type="ECO:0000256" key="4">
    <source>
        <dbReference type="ARBA" id="ARBA00022806"/>
    </source>
</evidence>
<feature type="region of interest" description="Disordered" evidence="6">
    <location>
        <begin position="152"/>
        <end position="208"/>
    </location>
</feature>
<evidence type="ECO:0000313" key="8">
    <source>
        <dbReference type="EMBL" id="CAJ0581875.1"/>
    </source>
</evidence>
<evidence type="ECO:0000256" key="3">
    <source>
        <dbReference type="ARBA" id="ARBA00022801"/>
    </source>
</evidence>
<dbReference type="GO" id="GO:0006338">
    <property type="term" value="P:chromatin remodeling"/>
    <property type="evidence" value="ECO:0007669"/>
    <property type="project" value="TreeGrafter"/>
</dbReference>
<keyword evidence="9" id="KW-1185">Reference proteome</keyword>
<evidence type="ECO:0000313" key="9">
    <source>
        <dbReference type="Proteomes" id="UP001177023"/>
    </source>
</evidence>
<dbReference type="PANTHER" id="PTHR45685">
    <property type="entry name" value="HELICASE SRCAP-RELATED"/>
    <property type="match status" value="1"/>
</dbReference>
<accession>A0AA36D861</accession>
<dbReference type="InterPro" id="IPR027417">
    <property type="entry name" value="P-loop_NTPase"/>
</dbReference>
<feature type="non-terminal residue" evidence="8">
    <location>
        <position position="1"/>
    </location>
</feature>
<keyword evidence="4" id="KW-0347">Helicase</keyword>
<dbReference type="CDD" id="cd18793">
    <property type="entry name" value="SF2_C_SNF"/>
    <property type="match status" value="1"/>
</dbReference>
<dbReference type="InterPro" id="IPR050520">
    <property type="entry name" value="INO80/SWR1_helicase"/>
</dbReference>
<dbReference type="GO" id="GO:0016887">
    <property type="term" value="F:ATP hydrolysis activity"/>
    <property type="evidence" value="ECO:0007669"/>
    <property type="project" value="TreeGrafter"/>
</dbReference>
<protein>
    <recommendedName>
        <fullName evidence="7">Helicase C-terminal domain-containing protein</fullName>
    </recommendedName>
</protein>
<dbReference type="FunFam" id="3.40.50.300:FF:001674">
    <property type="entry name" value="E1A-binding protein p400 isoform X7"/>
    <property type="match status" value="1"/>
</dbReference>
<proteinExistence type="predicted"/>
<keyword evidence="5" id="KW-0067">ATP-binding</keyword>
<organism evidence="8 9">
    <name type="scientific">Mesorhabditis spiculigera</name>
    <dbReference type="NCBI Taxonomy" id="96644"/>
    <lineage>
        <taxon>Eukaryota</taxon>
        <taxon>Metazoa</taxon>
        <taxon>Ecdysozoa</taxon>
        <taxon>Nematoda</taxon>
        <taxon>Chromadorea</taxon>
        <taxon>Rhabditida</taxon>
        <taxon>Rhabditina</taxon>
        <taxon>Rhabditomorpha</taxon>
        <taxon>Rhabditoidea</taxon>
        <taxon>Rhabditidae</taxon>
        <taxon>Mesorhabditinae</taxon>
        <taxon>Mesorhabditis</taxon>
    </lineage>
</organism>
<feature type="compositionally biased region" description="Basic and acidic residues" evidence="6">
    <location>
        <begin position="865"/>
        <end position="880"/>
    </location>
</feature>